<sequence>MAVQFSEASLEVIQGNQPFERNRKTASFEIEAELEKILSKRDINEKGRLQPIFFTVLSRSS</sequence>
<dbReference type="EMBL" id="JAQIZT010000014">
    <property type="protein sequence ID" value="KAJ6972910.1"/>
    <property type="molecule type" value="Genomic_DNA"/>
</dbReference>
<protein>
    <submittedName>
        <fullName evidence="1">Uncharacterized protein</fullName>
    </submittedName>
</protein>
<comment type="caution">
    <text evidence="1">The sequence shown here is derived from an EMBL/GenBank/DDBJ whole genome shotgun (WGS) entry which is preliminary data.</text>
</comment>
<proteinExistence type="predicted"/>
<keyword evidence="2" id="KW-1185">Reference proteome</keyword>
<dbReference type="Proteomes" id="UP001164929">
    <property type="component" value="Chromosome 14"/>
</dbReference>
<dbReference type="AlphaFoldDB" id="A0AAD6LTL8"/>
<accession>A0AAD6LTL8</accession>
<organism evidence="1 2">
    <name type="scientific">Populus alba x Populus x berolinensis</name>
    <dbReference type="NCBI Taxonomy" id="444605"/>
    <lineage>
        <taxon>Eukaryota</taxon>
        <taxon>Viridiplantae</taxon>
        <taxon>Streptophyta</taxon>
        <taxon>Embryophyta</taxon>
        <taxon>Tracheophyta</taxon>
        <taxon>Spermatophyta</taxon>
        <taxon>Magnoliopsida</taxon>
        <taxon>eudicotyledons</taxon>
        <taxon>Gunneridae</taxon>
        <taxon>Pentapetalae</taxon>
        <taxon>rosids</taxon>
        <taxon>fabids</taxon>
        <taxon>Malpighiales</taxon>
        <taxon>Salicaceae</taxon>
        <taxon>Saliceae</taxon>
        <taxon>Populus</taxon>
    </lineage>
</organism>
<evidence type="ECO:0000313" key="1">
    <source>
        <dbReference type="EMBL" id="KAJ6972910.1"/>
    </source>
</evidence>
<name>A0AAD6LTL8_9ROSI</name>
<reference evidence="1" key="1">
    <citation type="journal article" date="2023" name="Mol. Ecol. Resour.">
        <title>Chromosome-level genome assembly of a triploid poplar Populus alba 'Berolinensis'.</title>
        <authorList>
            <person name="Chen S."/>
            <person name="Yu Y."/>
            <person name="Wang X."/>
            <person name="Wang S."/>
            <person name="Zhang T."/>
            <person name="Zhou Y."/>
            <person name="He R."/>
            <person name="Meng N."/>
            <person name="Wang Y."/>
            <person name="Liu W."/>
            <person name="Liu Z."/>
            <person name="Liu J."/>
            <person name="Guo Q."/>
            <person name="Huang H."/>
            <person name="Sederoff R.R."/>
            <person name="Wang G."/>
            <person name="Qu G."/>
            <person name="Chen S."/>
        </authorList>
    </citation>
    <scope>NUCLEOTIDE SEQUENCE</scope>
    <source>
        <strain evidence="1">SC-2020</strain>
    </source>
</reference>
<gene>
    <name evidence="1" type="ORF">NC653_033286</name>
</gene>
<evidence type="ECO:0000313" key="2">
    <source>
        <dbReference type="Proteomes" id="UP001164929"/>
    </source>
</evidence>